<dbReference type="STRING" id="1796497.GCE9029_00714"/>
<keyword evidence="7" id="KW-1185">Reference proteome</keyword>
<dbReference type="GO" id="GO:0043565">
    <property type="term" value="F:sequence-specific DNA binding"/>
    <property type="evidence" value="ECO:0007669"/>
    <property type="project" value="TreeGrafter"/>
</dbReference>
<keyword evidence="4" id="KW-0804">Transcription</keyword>
<dbReference type="InterPro" id="IPR036388">
    <property type="entry name" value="WH-like_DNA-bd_sf"/>
</dbReference>
<gene>
    <name evidence="6" type="primary">cmpR_1</name>
    <name evidence="6" type="ORF">GCE9029_00714</name>
</gene>
<keyword evidence="2" id="KW-0805">Transcription regulation</keyword>
<dbReference type="AlphaFoldDB" id="A0A128EUH4"/>
<evidence type="ECO:0000259" key="5">
    <source>
        <dbReference type="PROSITE" id="PS50931"/>
    </source>
</evidence>
<evidence type="ECO:0000256" key="2">
    <source>
        <dbReference type="ARBA" id="ARBA00023015"/>
    </source>
</evidence>
<dbReference type="OrthoDB" id="570111at2"/>
<protein>
    <submittedName>
        <fullName evidence="6">HTH-type transcriptional activator CmpR</fullName>
    </submittedName>
</protein>
<sequence length="298" mass="33443">MNIDWRSWYQFLAIADCGSLNQAAEKLGSSQPTLSRQLLALETQLGRKLFDRSTHGLTLTDFGKTLLEESQNMAASADRLQRLAHGQDLTLSGSVRLSVNEMIAQYCLPALLPAFLNQYPDLQVQVVVTNQASNLDKRDADVAVRMFRPHQQDLVMRHLLDIGIGAYASDIYLDLRGIPSTPEALIKHRILGFDRDKQLEDGATALGWPIKNDDLHFRTDNMALMVEVAVNGGGIIFTHDYVANLRSLTHIDCGFTIPSVPVYLTCHRDVQHNQKIRVLMDFLAERLPRFIADYAGKQ</sequence>
<proteinExistence type="inferred from homology"/>
<keyword evidence="3" id="KW-0238">DNA-binding</keyword>
<dbReference type="InterPro" id="IPR058163">
    <property type="entry name" value="LysR-type_TF_proteobact-type"/>
</dbReference>
<dbReference type="Gene3D" id="3.40.190.290">
    <property type="match status" value="1"/>
</dbReference>
<evidence type="ECO:0000313" key="7">
    <source>
        <dbReference type="Proteomes" id="UP000071641"/>
    </source>
</evidence>
<dbReference type="Gene3D" id="1.10.10.10">
    <property type="entry name" value="Winged helix-like DNA-binding domain superfamily/Winged helix DNA-binding domain"/>
    <property type="match status" value="1"/>
</dbReference>
<dbReference type="Pfam" id="PF03466">
    <property type="entry name" value="LysR_substrate"/>
    <property type="match status" value="1"/>
</dbReference>
<dbReference type="SUPFAM" id="SSF53850">
    <property type="entry name" value="Periplasmic binding protein-like II"/>
    <property type="match status" value="1"/>
</dbReference>
<dbReference type="PANTHER" id="PTHR30537:SF3">
    <property type="entry name" value="TRANSCRIPTIONAL REGULATORY PROTEIN"/>
    <property type="match status" value="1"/>
</dbReference>
<dbReference type="GO" id="GO:0003700">
    <property type="term" value="F:DNA-binding transcription factor activity"/>
    <property type="evidence" value="ECO:0007669"/>
    <property type="project" value="InterPro"/>
</dbReference>
<evidence type="ECO:0000256" key="3">
    <source>
        <dbReference type="ARBA" id="ARBA00023125"/>
    </source>
</evidence>
<dbReference type="InterPro" id="IPR036390">
    <property type="entry name" value="WH_DNA-bd_sf"/>
</dbReference>
<dbReference type="PANTHER" id="PTHR30537">
    <property type="entry name" value="HTH-TYPE TRANSCRIPTIONAL REGULATOR"/>
    <property type="match status" value="1"/>
</dbReference>
<evidence type="ECO:0000313" key="6">
    <source>
        <dbReference type="EMBL" id="CZF78238.1"/>
    </source>
</evidence>
<organism evidence="6 7">
    <name type="scientific">Grimontia celer</name>
    <dbReference type="NCBI Taxonomy" id="1796497"/>
    <lineage>
        <taxon>Bacteria</taxon>
        <taxon>Pseudomonadati</taxon>
        <taxon>Pseudomonadota</taxon>
        <taxon>Gammaproteobacteria</taxon>
        <taxon>Vibrionales</taxon>
        <taxon>Vibrionaceae</taxon>
        <taxon>Grimontia</taxon>
    </lineage>
</organism>
<dbReference type="SUPFAM" id="SSF46785">
    <property type="entry name" value="Winged helix' DNA-binding domain"/>
    <property type="match status" value="1"/>
</dbReference>
<dbReference type="InterPro" id="IPR005119">
    <property type="entry name" value="LysR_subst-bd"/>
</dbReference>
<name>A0A128EUH4_9GAMM</name>
<evidence type="ECO:0000256" key="4">
    <source>
        <dbReference type="ARBA" id="ARBA00023163"/>
    </source>
</evidence>
<feature type="domain" description="HTH lysR-type" evidence="5">
    <location>
        <begin position="3"/>
        <end position="60"/>
    </location>
</feature>
<dbReference type="Pfam" id="PF00126">
    <property type="entry name" value="HTH_1"/>
    <property type="match status" value="1"/>
</dbReference>
<dbReference type="FunFam" id="1.10.10.10:FF:000001">
    <property type="entry name" value="LysR family transcriptional regulator"/>
    <property type="match status" value="1"/>
</dbReference>
<evidence type="ECO:0000256" key="1">
    <source>
        <dbReference type="ARBA" id="ARBA00009437"/>
    </source>
</evidence>
<dbReference type="EMBL" id="FIZX01000001">
    <property type="protein sequence ID" value="CZF78238.1"/>
    <property type="molecule type" value="Genomic_DNA"/>
</dbReference>
<dbReference type="Proteomes" id="UP000071641">
    <property type="component" value="Unassembled WGS sequence"/>
</dbReference>
<dbReference type="InterPro" id="IPR000847">
    <property type="entry name" value="LysR_HTH_N"/>
</dbReference>
<dbReference type="GO" id="GO:0006351">
    <property type="term" value="P:DNA-templated transcription"/>
    <property type="evidence" value="ECO:0007669"/>
    <property type="project" value="TreeGrafter"/>
</dbReference>
<accession>A0A128EUH4</accession>
<dbReference type="PRINTS" id="PR00039">
    <property type="entry name" value="HTHLYSR"/>
</dbReference>
<dbReference type="PROSITE" id="PS50931">
    <property type="entry name" value="HTH_LYSR"/>
    <property type="match status" value="1"/>
</dbReference>
<dbReference type="RefSeq" id="WP_062661055.1">
    <property type="nucleotide sequence ID" value="NZ_FIZX01000001.1"/>
</dbReference>
<comment type="similarity">
    <text evidence="1">Belongs to the LysR transcriptional regulatory family.</text>
</comment>
<reference evidence="7" key="1">
    <citation type="submission" date="2016-02" db="EMBL/GenBank/DDBJ databases">
        <authorList>
            <person name="Rodrigo-Torres Lidia"/>
            <person name="Arahal R.David."/>
        </authorList>
    </citation>
    <scope>NUCLEOTIDE SEQUENCE [LARGE SCALE GENOMIC DNA]</scope>
    <source>
        <strain evidence="7">CECT 9029</strain>
    </source>
</reference>